<reference evidence="1 2" key="1">
    <citation type="journal article" date="2015" name="Sci. Rep.">
        <title>Genome of the facultative scuticociliatosis pathogen Pseudocohnilembus persalinus provides insight into its virulence through horizontal gene transfer.</title>
        <authorList>
            <person name="Xiong J."/>
            <person name="Wang G."/>
            <person name="Cheng J."/>
            <person name="Tian M."/>
            <person name="Pan X."/>
            <person name="Warren A."/>
            <person name="Jiang C."/>
            <person name="Yuan D."/>
            <person name="Miao W."/>
        </authorList>
    </citation>
    <scope>NUCLEOTIDE SEQUENCE [LARGE SCALE GENOMIC DNA]</scope>
    <source>
        <strain evidence="1">36N120E</strain>
    </source>
</reference>
<comment type="caution">
    <text evidence="1">The sequence shown here is derived from an EMBL/GenBank/DDBJ whole genome shotgun (WGS) entry which is preliminary data.</text>
</comment>
<proteinExistence type="predicted"/>
<name>A0A0V0R2E5_PSEPJ</name>
<sequence length="333" mass="38658">MIKLKSCLLNIANNSKDSQFVELETVDKSILEKLKLQAKEYRRIGEDCIMIAENMYEQAENLAVVQSPQYYKCQASNFVGVILANQENIQALKKGLHQLRNVLEFNGDQIKFKKPVDTLQKKSVKLKLYTHRIQQNQHKVRELLQNSEKTSFNDLTFTLEKTQFNDSQRVHEILPGIEFHGDPQSERTQVLASSESFYKGKHGMIIKILERCRNYDVFFNVGFMVESKIDNTYPKDGPWGAGICVYTGTRPIQMRQVTPGEFDTRTGDEIKVELDFQNSLFAVENLRQKLRFEFFNKEGGFIMQKQMPQDQRIKFRVSFNGPNSTKIQLVKSY</sequence>
<evidence type="ECO:0000313" key="1">
    <source>
        <dbReference type="EMBL" id="KRX08357.1"/>
    </source>
</evidence>
<dbReference type="EMBL" id="LDAU01000065">
    <property type="protein sequence ID" value="KRX08357.1"/>
    <property type="molecule type" value="Genomic_DNA"/>
</dbReference>
<organism evidence="1 2">
    <name type="scientific">Pseudocohnilembus persalinus</name>
    <name type="common">Ciliate</name>
    <dbReference type="NCBI Taxonomy" id="266149"/>
    <lineage>
        <taxon>Eukaryota</taxon>
        <taxon>Sar</taxon>
        <taxon>Alveolata</taxon>
        <taxon>Ciliophora</taxon>
        <taxon>Intramacronucleata</taxon>
        <taxon>Oligohymenophorea</taxon>
        <taxon>Scuticociliatia</taxon>
        <taxon>Philasterida</taxon>
        <taxon>Pseudocohnilembidae</taxon>
        <taxon>Pseudocohnilembus</taxon>
    </lineage>
</organism>
<evidence type="ECO:0000313" key="2">
    <source>
        <dbReference type="Proteomes" id="UP000054937"/>
    </source>
</evidence>
<gene>
    <name evidence="1" type="ORF">PPERSA_03351</name>
</gene>
<accession>A0A0V0R2E5</accession>
<dbReference type="InParanoid" id="A0A0V0R2E5"/>
<keyword evidence="2" id="KW-1185">Reference proteome</keyword>
<protein>
    <submittedName>
        <fullName evidence="1">Uncharacterized protein</fullName>
    </submittedName>
</protein>
<dbReference type="Proteomes" id="UP000054937">
    <property type="component" value="Unassembled WGS sequence"/>
</dbReference>
<dbReference type="AlphaFoldDB" id="A0A0V0R2E5"/>